<feature type="compositionally biased region" description="Low complexity" evidence="1">
    <location>
        <begin position="660"/>
        <end position="684"/>
    </location>
</feature>
<organism evidence="2 3">
    <name type="scientific">Coccomyxa viridis</name>
    <dbReference type="NCBI Taxonomy" id="1274662"/>
    <lineage>
        <taxon>Eukaryota</taxon>
        <taxon>Viridiplantae</taxon>
        <taxon>Chlorophyta</taxon>
        <taxon>core chlorophytes</taxon>
        <taxon>Trebouxiophyceae</taxon>
        <taxon>Trebouxiophyceae incertae sedis</taxon>
        <taxon>Coccomyxaceae</taxon>
        <taxon>Coccomyxa</taxon>
    </lineage>
</organism>
<sequence length="823" mass="88235">MALPTSGAPNQVDKWVAELQVAILEGLGREGAPGPCVLDSVYTADALAKYLVVQEDGSKSLKLHDSGVARVGKDVLEHGVRQACASLLRQALEKGENPMLYRHGQAAEPSLPRLMDFTVFASASVSFDPIVTYTLMEDIVEFCTIDDAEHVFYYLETRIEALRSLYANFEKSPAKMAVLRICNQLSRRLSRASSSELCGRITMFLSHCIPLLDRSGLNIQGAFNDSHSTPVEEVPEGATDSSGHPIDREFYRTFWGLQAVFQQPYSIIEPSAWAAATGSIHRVLTEFRKQPVNLSSSSGSSDEAGSMAEEVQLTVKYLSSPKLLRLQLQDAALRRHFLVQALITLHACQHPVIKAGVAAKRDALRSKQVVEAEELEKQLYAELEGLPKTGRQFVAAIRTLLKRETRWAAWKAEGCGSYEKRAPVQLQPLPARKLAPRKARPPGRVDSGVPAINRLRNACKDNLSCLTGKANKRHVPTFREFMQPVITEMDPEECVEEQYKTKKDPVYAWKALRMATRESLQGVQQVFEPLAKLRKRKAVDLEDIVQKLLPEDVPEALRKKAEPASTQGSALPSRAVSQDASLATGPATAAAAAADGAQPEVASPPATVVPELIAAAAAEGDTAAQARSDALPAPQSALEAGQAAEPMQIDAPAVEGAAEQGLAAAAAEDTAAQATADQPQAGDAAAEKMLDAKDKALQGADMTAPSKGNLSLDRQLLGTRSRSDPLDSSKGAPLVSKEVPSVSAPNGNGTSLHEGGASLQEAEQPNGEASPHPRVQEAVQPDIKPSKAATIEAAPLENGVPDKGEAAAPAKQSKPATKRTRRS</sequence>
<dbReference type="Pfam" id="PF11957">
    <property type="entry name" value="efThoc1"/>
    <property type="match status" value="1"/>
</dbReference>
<reference evidence="2 3" key="1">
    <citation type="submission" date="2024-06" db="EMBL/GenBank/DDBJ databases">
        <authorList>
            <person name="Kraege A."/>
            <person name="Thomma B."/>
        </authorList>
    </citation>
    <scope>NUCLEOTIDE SEQUENCE [LARGE SCALE GENOMIC DNA]</scope>
</reference>
<accession>A0ABP1FF14</accession>
<feature type="region of interest" description="Disordered" evidence="1">
    <location>
        <begin position="558"/>
        <end position="582"/>
    </location>
</feature>
<dbReference type="InterPro" id="IPR021861">
    <property type="entry name" value="THO_THOC1"/>
</dbReference>
<protein>
    <submittedName>
        <fullName evidence="2">G164 protein</fullName>
    </submittedName>
</protein>
<dbReference type="EMBL" id="CAXHTA020000001">
    <property type="protein sequence ID" value="CAL5218478.1"/>
    <property type="molecule type" value="Genomic_DNA"/>
</dbReference>
<feature type="region of interest" description="Disordered" evidence="1">
    <location>
        <begin position="660"/>
        <end position="686"/>
    </location>
</feature>
<evidence type="ECO:0000256" key="1">
    <source>
        <dbReference type="SAM" id="MobiDB-lite"/>
    </source>
</evidence>
<feature type="compositionally biased region" description="Polar residues" evidence="1">
    <location>
        <begin position="564"/>
        <end position="578"/>
    </location>
</feature>
<evidence type="ECO:0000313" key="2">
    <source>
        <dbReference type="EMBL" id="CAL5218478.1"/>
    </source>
</evidence>
<comment type="caution">
    <text evidence="2">The sequence shown here is derived from an EMBL/GenBank/DDBJ whole genome shotgun (WGS) entry which is preliminary data.</text>
</comment>
<proteinExistence type="predicted"/>
<gene>
    <name evidence="2" type="primary">g164</name>
    <name evidence="2" type="ORF">VP750_LOCUS137</name>
</gene>
<dbReference type="PANTHER" id="PTHR13265:SF0">
    <property type="entry name" value="HPR1"/>
    <property type="match status" value="1"/>
</dbReference>
<evidence type="ECO:0000313" key="3">
    <source>
        <dbReference type="Proteomes" id="UP001497392"/>
    </source>
</evidence>
<keyword evidence="3" id="KW-1185">Reference proteome</keyword>
<dbReference type="Proteomes" id="UP001497392">
    <property type="component" value="Unassembled WGS sequence"/>
</dbReference>
<dbReference type="PANTHER" id="PTHR13265">
    <property type="entry name" value="THO COMPLEX SUBUNIT 1"/>
    <property type="match status" value="1"/>
</dbReference>
<name>A0ABP1FF14_9CHLO</name>
<feature type="region of interest" description="Disordered" evidence="1">
    <location>
        <begin position="624"/>
        <end position="644"/>
    </location>
</feature>
<feature type="region of interest" description="Disordered" evidence="1">
    <location>
        <begin position="720"/>
        <end position="823"/>
    </location>
</feature>